<reference evidence="1" key="1">
    <citation type="journal article" date="2020" name="Nature">
        <title>Giant virus diversity and host interactions through global metagenomics.</title>
        <authorList>
            <person name="Schulz F."/>
            <person name="Roux S."/>
            <person name="Paez-Espino D."/>
            <person name="Jungbluth S."/>
            <person name="Walsh D.A."/>
            <person name="Denef V.J."/>
            <person name="McMahon K.D."/>
            <person name="Konstantinidis K.T."/>
            <person name="Eloe-Fadrosh E.A."/>
            <person name="Kyrpides N.C."/>
            <person name="Woyke T."/>
        </authorList>
    </citation>
    <scope>NUCLEOTIDE SEQUENCE</scope>
    <source>
        <strain evidence="1">GVMAG-M-3300009180-45</strain>
    </source>
</reference>
<organism evidence="1">
    <name type="scientific">viral metagenome</name>
    <dbReference type="NCBI Taxonomy" id="1070528"/>
    <lineage>
        <taxon>unclassified sequences</taxon>
        <taxon>metagenomes</taxon>
        <taxon>organismal metagenomes</taxon>
    </lineage>
</organism>
<evidence type="ECO:0000313" key="1">
    <source>
        <dbReference type="EMBL" id="QHT35617.1"/>
    </source>
</evidence>
<accession>A0A6C0F219</accession>
<proteinExistence type="predicted"/>
<dbReference type="EMBL" id="MN739024">
    <property type="protein sequence ID" value="QHT35617.1"/>
    <property type="molecule type" value="Genomic_DNA"/>
</dbReference>
<name>A0A6C0F219_9ZZZZ</name>
<sequence>MEVIAKSLLAVGVNYGVHFVSARFYDAFCVPHTLQEIAQTLVTTASPICATAINVVHMTQSNYASVITITLAGGIVSLLKA</sequence>
<dbReference type="AlphaFoldDB" id="A0A6C0F219"/>
<protein>
    <submittedName>
        <fullName evidence="1">Uncharacterized protein</fullName>
    </submittedName>
</protein>